<evidence type="ECO:0000259" key="5">
    <source>
        <dbReference type="PROSITE" id="PS50112"/>
    </source>
</evidence>
<comment type="caution">
    <text evidence="6">The sequence shown here is derived from an EMBL/GenBank/DDBJ whole genome shotgun (WGS) entry which is preliminary data.</text>
</comment>
<keyword evidence="3" id="KW-0157">Chromophore</keyword>
<protein>
    <recommendedName>
        <fullName evidence="5">PAS domain-containing protein</fullName>
    </recommendedName>
</protein>
<keyword evidence="7" id="KW-1185">Reference proteome</keyword>
<feature type="region of interest" description="Disordered" evidence="4">
    <location>
        <begin position="1"/>
        <end position="52"/>
    </location>
</feature>
<evidence type="ECO:0000313" key="7">
    <source>
        <dbReference type="Proteomes" id="UP000696280"/>
    </source>
</evidence>
<evidence type="ECO:0000256" key="4">
    <source>
        <dbReference type="SAM" id="MobiDB-lite"/>
    </source>
</evidence>
<dbReference type="GO" id="GO:0005634">
    <property type="term" value="C:nucleus"/>
    <property type="evidence" value="ECO:0007669"/>
    <property type="project" value="TreeGrafter"/>
</dbReference>
<dbReference type="EMBL" id="CAJVRL010000051">
    <property type="protein sequence ID" value="CAG8953535.1"/>
    <property type="molecule type" value="Genomic_DNA"/>
</dbReference>
<keyword evidence="2" id="KW-0288">FMN</keyword>
<feature type="domain" description="PAS" evidence="5">
    <location>
        <begin position="115"/>
        <end position="147"/>
    </location>
</feature>
<name>A0A9N9KWR9_9HELO</name>
<accession>A0A9N9KWR9</accession>
<dbReference type="CDD" id="cd00130">
    <property type="entry name" value="PAS"/>
    <property type="match status" value="1"/>
</dbReference>
<sequence length="230" mass="26208">MSDQARQEKEQFRQQTERLEEFRRRNQEQQNEQFDSSGGHGSGGSTMRADVGLNPGYQPVKDALIPQHIYSPSGYDILSILMCVRSRPNPVIQLGNVDTSVALVLCDAEKTDCPIVYCSEYFERLTGYCQNEILGKNCRFLQIPPQDMKTTLRLSIIIENERALKIFREKLKQGLEAQVTLVNFRKDGNMFVNILTTIPIKMKADGETGPDRRYVVGFQVDKEKGLFGKH</sequence>
<dbReference type="SUPFAM" id="SSF55785">
    <property type="entry name" value="PYP-like sensor domain (PAS domain)"/>
    <property type="match status" value="1"/>
</dbReference>
<dbReference type="AlphaFoldDB" id="A0A9N9KWR9"/>
<organism evidence="6 7">
    <name type="scientific">Hymenoscyphus fraxineus</name>
    <dbReference type="NCBI Taxonomy" id="746836"/>
    <lineage>
        <taxon>Eukaryota</taxon>
        <taxon>Fungi</taxon>
        <taxon>Dikarya</taxon>
        <taxon>Ascomycota</taxon>
        <taxon>Pezizomycotina</taxon>
        <taxon>Leotiomycetes</taxon>
        <taxon>Helotiales</taxon>
        <taxon>Helotiaceae</taxon>
        <taxon>Hymenoscyphus</taxon>
    </lineage>
</organism>
<proteinExistence type="predicted"/>
<evidence type="ECO:0000256" key="3">
    <source>
        <dbReference type="ARBA" id="ARBA00022991"/>
    </source>
</evidence>
<dbReference type="PANTHER" id="PTHR47429:SF7">
    <property type="entry name" value="GATA-FACTOR"/>
    <property type="match status" value="1"/>
</dbReference>
<dbReference type="InterPro" id="IPR035965">
    <property type="entry name" value="PAS-like_dom_sf"/>
</dbReference>
<dbReference type="Proteomes" id="UP000696280">
    <property type="component" value="Unassembled WGS sequence"/>
</dbReference>
<dbReference type="Gene3D" id="3.30.450.20">
    <property type="entry name" value="PAS domain"/>
    <property type="match status" value="1"/>
</dbReference>
<dbReference type="NCBIfam" id="TIGR00229">
    <property type="entry name" value="sensory_box"/>
    <property type="match status" value="1"/>
</dbReference>
<keyword evidence="1" id="KW-0285">Flavoprotein</keyword>
<dbReference type="PANTHER" id="PTHR47429">
    <property type="entry name" value="PROTEIN TWIN LOV 1"/>
    <property type="match status" value="1"/>
</dbReference>
<evidence type="ECO:0000256" key="1">
    <source>
        <dbReference type="ARBA" id="ARBA00022630"/>
    </source>
</evidence>
<reference evidence="6" key="1">
    <citation type="submission" date="2021-07" db="EMBL/GenBank/DDBJ databases">
        <authorList>
            <person name="Durling M."/>
        </authorList>
    </citation>
    <scope>NUCLEOTIDE SEQUENCE</scope>
</reference>
<dbReference type="OrthoDB" id="447251at2759"/>
<gene>
    <name evidence="6" type="ORF">HYFRA_00009992</name>
</gene>
<feature type="compositionally biased region" description="Basic and acidic residues" evidence="4">
    <location>
        <begin position="1"/>
        <end position="27"/>
    </location>
</feature>
<evidence type="ECO:0000256" key="2">
    <source>
        <dbReference type="ARBA" id="ARBA00022643"/>
    </source>
</evidence>
<dbReference type="InterPro" id="IPR000014">
    <property type="entry name" value="PAS"/>
</dbReference>
<evidence type="ECO:0000313" key="6">
    <source>
        <dbReference type="EMBL" id="CAG8953535.1"/>
    </source>
</evidence>
<dbReference type="Pfam" id="PF13426">
    <property type="entry name" value="PAS_9"/>
    <property type="match status" value="1"/>
</dbReference>
<feature type="compositionally biased region" description="Low complexity" evidence="4">
    <location>
        <begin position="28"/>
        <end position="37"/>
    </location>
</feature>
<dbReference type="PROSITE" id="PS50112">
    <property type="entry name" value="PAS"/>
    <property type="match status" value="1"/>
</dbReference>